<dbReference type="InterPro" id="IPR038563">
    <property type="entry name" value="Endonuclease_7_sf"/>
</dbReference>
<dbReference type="InterPro" id="IPR044925">
    <property type="entry name" value="His-Me_finger_sf"/>
</dbReference>
<dbReference type="EMBL" id="LAZR01018980">
    <property type="protein sequence ID" value="KKL94232.1"/>
    <property type="molecule type" value="Genomic_DNA"/>
</dbReference>
<accession>A0A0F9J4X0</accession>
<dbReference type="SUPFAM" id="SSF54060">
    <property type="entry name" value="His-Me finger endonucleases"/>
    <property type="match status" value="1"/>
</dbReference>
<reference evidence="1" key="1">
    <citation type="journal article" date="2015" name="Nature">
        <title>Complex archaea that bridge the gap between prokaryotes and eukaryotes.</title>
        <authorList>
            <person name="Spang A."/>
            <person name="Saw J.H."/>
            <person name="Jorgensen S.L."/>
            <person name="Zaremba-Niedzwiedzka K."/>
            <person name="Martijn J."/>
            <person name="Lind A.E."/>
            <person name="van Eijk R."/>
            <person name="Schleper C."/>
            <person name="Guy L."/>
            <person name="Ettema T.J."/>
        </authorList>
    </citation>
    <scope>NUCLEOTIDE SEQUENCE</scope>
</reference>
<dbReference type="AlphaFoldDB" id="A0A0F9J4X0"/>
<gene>
    <name evidence="1" type="ORF">LCGC14_1866700</name>
</gene>
<dbReference type="Gene3D" id="3.40.1800.10">
    <property type="entry name" value="His-Me finger endonucleases"/>
    <property type="match status" value="1"/>
</dbReference>
<sequence length="54" mass="6429">MLISREQYDVLFKKQDGKCAICHRHQRYQRLAVDHCHKTQVVRGLLCMQCNRGL</sequence>
<dbReference type="InterPro" id="IPR004211">
    <property type="entry name" value="Endonuclease_7"/>
</dbReference>
<feature type="non-terminal residue" evidence="1">
    <location>
        <position position="54"/>
    </location>
</feature>
<evidence type="ECO:0008006" key="2">
    <source>
        <dbReference type="Google" id="ProtNLM"/>
    </source>
</evidence>
<dbReference type="Pfam" id="PF02945">
    <property type="entry name" value="Endonuclease_7"/>
    <property type="match status" value="1"/>
</dbReference>
<comment type="caution">
    <text evidence="1">The sequence shown here is derived from an EMBL/GenBank/DDBJ whole genome shotgun (WGS) entry which is preliminary data.</text>
</comment>
<name>A0A0F9J4X0_9ZZZZ</name>
<organism evidence="1">
    <name type="scientific">marine sediment metagenome</name>
    <dbReference type="NCBI Taxonomy" id="412755"/>
    <lineage>
        <taxon>unclassified sequences</taxon>
        <taxon>metagenomes</taxon>
        <taxon>ecological metagenomes</taxon>
    </lineage>
</organism>
<protein>
    <recommendedName>
        <fullName evidence="2">Recombination endonuclease VII</fullName>
    </recommendedName>
</protein>
<evidence type="ECO:0000313" key="1">
    <source>
        <dbReference type="EMBL" id="KKL94232.1"/>
    </source>
</evidence>
<proteinExistence type="predicted"/>